<keyword evidence="3 5" id="KW-1133">Transmembrane helix</keyword>
<protein>
    <submittedName>
        <fullName evidence="6">Membrane protein</fullName>
    </submittedName>
</protein>
<dbReference type="Proteomes" id="UP000619761">
    <property type="component" value="Unassembled WGS sequence"/>
</dbReference>
<keyword evidence="4 5" id="KW-0472">Membrane</keyword>
<evidence type="ECO:0000256" key="4">
    <source>
        <dbReference type="ARBA" id="ARBA00023136"/>
    </source>
</evidence>
<organism evidence="6 7">
    <name type="scientific">Cellvibrio zantedeschiae</name>
    <dbReference type="NCBI Taxonomy" id="1237077"/>
    <lineage>
        <taxon>Bacteria</taxon>
        <taxon>Pseudomonadati</taxon>
        <taxon>Pseudomonadota</taxon>
        <taxon>Gammaproteobacteria</taxon>
        <taxon>Cellvibrionales</taxon>
        <taxon>Cellvibrionaceae</taxon>
        <taxon>Cellvibrio</taxon>
    </lineage>
</organism>
<dbReference type="InterPro" id="IPR023352">
    <property type="entry name" value="MAPEG-like_dom_sf"/>
</dbReference>
<keyword evidence="2 5" id="KW-0812">Transmembrane</keyword>
<dbReference type="InterPro" id="IPR001129">
    <property type="entry name" value="Membr-assoc_MAPEG"/>
</dbReference>
<evidence type="ECO:0000256" key="2">
    <source>
        <dbReference type="ARBA" id="ARBA00022692"/>
    </source>
</evidence>
<keyword evidence="7" id="KW-1185">Reference proteome</keyword>
<evidence type="ECO:0000256" key="3">
    <source>
        <dbReference type="ARBA" id="ARBA00022989"/>
    </source>
</evidence>
<evidence type="ECO:0000313" key="6">
    <source>
        <dbReference type="EMBL" id="GGY64985.1"/>
    </source>
</evidence>
<sequence length="136" mass="15522">MIYAMFAMILLTFGVAGYMFKLRVAAVRSGEVKLSAFRLNSGENMPPKMLQAARNYSNLFEIPVFFYAAGTIYIALSLESPAIILLSWLFVATRILHSWIHITNNNVIRRMQAFMAGNVCILLIWALLVWDYSHRL</sequence>
<dbReference type="EMBL" id="BMYZ01000001">
    <property type="protein sequence ID" value="GGY64985.1"/>
    <property type="molecule type" value="Genomic_DNA"/>
</dbReference>
<proteinExistence type="predicted"/>
<dbReference type="SUPFAM" id="SSF161084">
    <property type="entry name" value="MAPEG domain-like"/>
    <property type="match status" value="1"/>
</dbReference>
<comment type="caution">
    <text evidence="6">The sequence shown here is derived from an EMBL/GenBank/DDBJ whole genome shotgun (WGS) entry which is preliminary data.</text>
</comment>
<accession>A0ABQ3ASX5</accession>
<comment type="subcellular location">
    <subcellularLocation>
        <location evidence="1">Membrane</location>
    </subcellularLocation>
</comment>
<dbReference type="Pfam" id="PF01124">
    <property type="entry name" value="MAPEG"/>
    <property type="match status" value="1"/>
</dbReference>
<dbReference type="Gene3D" id="1.20.120.550">
    <property type="entry name" value="Membrane associated eicosanoid/glutathione metabolism-like domain"/>
    <property type="match status" value="1"/>
</dbReference>
<evidence type="ECO:0000313" key="7">
    <source>
        <dbReference type="Proteomes" id="UP000619761"/>
    </source>
</evidence>
<dbReference type="RefSeq" id="WP_189415964.1">
    <property type="nucleotide sequence ID" value="NZ_BMYZ01000001.1"/>
</dbReference>
<feature type="transmembrane region" description="Helical" evidence="5">
    <location>
        <begin position="113"/>
        <end position="130"/>
    </location>
</feature>
<feature type="transmembrane region" description="Helical" evidence="5">
    <location>
        <begin position="64"/>
        <end position="92"/>
    </location>
</feature>
<gene>
    <name evidence="6" type="ORF">GCM10011613_05990</name>
</gene>
<reference evidence="7" key="1">
    <citation type="journal article" date="2019" name="Int. J. Syst. Evol. Microbiol.">
        <title>The Global Catalogue of Microorganisms (GCM) 10K type strain sequencing project: providing services to taxonomists for standard genome sequencing and annotation.</title>
        <authorList>
            <consortium name="The Broad Institute Genomics Platform"/>
            <consortium name="The Broad Institute Genome Sequencing Center for Infectious Disease"/>
            <person name="Wu L."/>
            <person name="Ma J."/>
        </authorList>
    </citation>
    <scope>NUCLEOTIDE SEQUENCE [LARGE SCALE GENOMIC DNA]</scope>
    <source>
        <strain evidence="7">KCTC 32239</strain>
    </source>
</reference>
<evidence type="ECO:0000256" key="1">
    <source>
        <dbReference type="ARBA" id="ARBA00004370"/>
    </source>
</evidence>
<name>A0ABQ3ASX5_9GAMM</name>
<evidence type="ECO:0000256" key="5">
    <source>
        <dbReference type="SAM" id="Phobius"/>
    </source>
</evidence>